<comment type="subunit">
    <text evidence="7">Homodimer.</text>
</comment>
<dbReference type="EC" id="2.4.2.10" evidence="2 7"/>
<keyword evidence="6 7" id="KW-0665">Pyrimidine biosynthesis</keyword>
<dbReference type="NCBIfam" id="TIGR01367">
    <property type="entry name" value="pyrE_Therm"/>
    <property type="match status" value="1"/>
</dbReference>
<evidence type="ECO:0000256" key="6">
    <source>
        <dbReference type="ARBA" id="ARBA00022975"/>
    </source>
</evidence>
<keyword evidence="3 7" id="KW-0328">Glycosyltransferase</keyword>
<comment type="caution">
    <text evidence="9">The sequence shown here is derived from an EMBL/GenBank/DDBJ whole genome shotgun (WGS) entry which is preliminary data.</text>
</comment>
<dbReference type="GO" id="GO:0004588">
    <property type="term" value="F:orotate phosphoribosyltransferase activity"/>
    <property type="evidence" value="ECO:0007669"/>
    <property type="project" value="UniProtKB-UniRule"/>
</dbReference>
<feature type="binding site" description="in other chain" evidence="7">
    <location>
        <position position="95"/>
    </location>
    <ligand>
        <name>5-phospho-alpha-D-ribose 1-diphosphate</name>
        <dbReference type="ChEBI" id="CHEBI:58017"/>
        <note>ligand shared between dimeric partners</note>
    </ligand>
</feature>
<dbReference type="GO" id="GO:0000287">
    <property type="term" value="F:magnesium ion binding"/>
    <property type="evidence" value="ECO:0007669"/>
    <property type="project" value="UniProtKB-UniRule"/>
</dbReference>
<keyword evidence="10" id="KW-1185">Reference proteome</keyword>
<name>A0A2U1E4J3_9FIRM</name>
<reference evidence="9 10" key="1">
    <citation type="submission" date="2018-04" db="EMBL/GenBank/DDBJ databases">
        <title>Genomic Encyclopedia of Type Strains, Phase IV (KMG-IV): sequencing the most valuable type-strain genomes for metagenomic binning, comparative biology and taxonomic classification.</title>
        <authorList>
            <person name="Goeker M."/>
        </authorList>
    </citation>
    <scope>NUCLEOTIDE SEQUENCE [LARGE SCALE GENOMIC DNA]</scope>
    <source>
        <strain evidence="9 10">DSM 20705</strain>
    </source>
</reference>
<comment type="similarity">
    <text evidence="7">Belongs to the purine/pyrimidine phosphoribosyltransferase family. PyrE subfamily.</text>
</comment>
<accession>A0A2U1E4J3</accession>
<dbReference type="PANTHER" id="PTHR19278:SF9">
    <property type="entry name" value="URIDINE 5'-MONOPHOSPHATE SYNTHASE"/>
    <property type="match status" value="1"/>
</dbReference>
<comment type="cofactor">
    <cofactor evidence="7">
        <name>Mg(2+)</name>
        <dbReference type="ChEBI" id="CHEBI:18420"/>
    </cofactor>
</comment>
<feature type="domain" description="Phosphoribosyltransferase" evidence="8">
    <location>
        <begin position="46"/>
        <end position="155"/>
    </location>
</feature>
<comment type="caution">
    <text evidence="7">Lacks conserved residue(s) required for the propagation of feature annotation.</text>
</comment>
<dbReference type="GO" id="GO:0019856">
    <property type="term" value="P:pyrimidine nucleobase biosynthetic process"/>
    <property type="evidence" value="ECO:0007669"/>
    <property type="project" value="InterPro"/>
</dbReference>
<dbReference type="Proteomes" id="UP000245793">
    <property type="component" value="Unassembled WGS sequence"/>
</dbReference>
<evidence type="ECO:0000256" key="5">
    <source>
        <dbReference type="ARBA" id="ARBA00022842"/>
    </source>
</evidence>
<keyword evidence="5 7" id="KW-0460">Magnesium</keyword>
<sequence>MTRESEIVELLKKREALLHGHFGLSSGKHSNVYVQCALATEYTEDAEKIAHAIKEKLEQNNIHPDVVVGPAMGGIIIGYELARALGVRSIFAERKEGKMCLRRGFKIEKGEKVLICEDVVTTGKSSLETAEVIEEQGGEVLGIGAIVDRTKQTPPLPVFAAIKLEADIYEPEDCPLCKENVPMVQPGSRFLKK</sequence>
<protein>
    <recommendedName>
        <fullName evidence="2 7">Orotate phosphoribosyltransferase</fullName>
        <shortName evidence="7">OPRT</shortName>
        <shortName evidence="7">OPRTase</shortName>
        <ecNumber evidence="2 7">2.4.2.10</ecNumber>
    </recommendedName>
</protein>
<dbReference type="UniPathway" id="UPA00070">
    <property type="reaction ID" value="UER00119"/>
</dbReference>
<feature type="binding site" evidence="7">
    <location>
        <position position="121"/>
    </location>
    <ligand>
        <name>orotate</name>
        <dbReference type="ChEBI" id="CHEBI:30839"/>
    </ligand>
</feature>
<dbReference type="CDD" id="cd06223">
    <property type="entry name" value="PRTases_typeI"/>
    <property type="match status" value="1"/>
</dbReference>
<dbReference type="InterPro" id="IPR006273">
    <property type="entry name" value="Orotate_PRibTrfase_bac"/>
</dbReference>
<evidence type="ECO:0000256" key="7">
    <source>
        <dbReference type="HAMAP-Rule" id="MF_01208"/>
    </source>
</evidence>
<evidence type="ECO:0000256" key="1">
    <source>
        <dbReference type="ARBA" id="ARBA00004889"/>
    </source>
</evidence>
<comment type="catalytic activity">
    <reaction evidence="7">
        <text>orotidine 5'-phosphate + diphosphate = orotate + 5-phospho-alpha-D-ribose 1-diphosphate</text>
        <dbReference type="Rhea" id="RHEA:10380"/>
        <dbReference type="ChEBI" id="CHEBI:30839"/>
        <dbReference type="ChEBI" id="CHEBI:33019"/>
        <dbReference type="ChEBI" id="CHEBI:57538"/>
        <dbReference type="ChEBI" id="CHEBI:58017"/>
        <dbReference type="EC" id="2.4.2.10"/>
    </reaction>
</comment>
<feature type="binding site" evidence="7">
    <location>
        <position position="94"/>
    </location>
    <ligand>
        <name>5-phospho-alpha-D-ribose 1-diphosphate</name>
        <dbReference type="ChEBI" id="CHEBI:58017"/>
        <note>ligand shared between dimeric partners</note>
    </ligand>
</feature>
<keyword evidence="4 7" id="KW-0808">Transferase</keyword>
<dbReference type="EMBL" id="QEKV01000003">
    <property type="protein sequence ID" value="PVY94857.1"/>
    <property type="molecule type" value="Genomic_DNA"/>
</dbReference>
<evidence type="ECO:0000313" key="9">
    <source>
        <dbReference type="EMBL" id="PVY94857.1"/>
    </source>
</evidence>
<dbReference type="GO" id="GO:0044205">
    <property type="term" value="P:'de novo' UMP biosynthetic process"/>
    <property type="evidence" value="ECO:0007669"/>
    <property type="project" value="UniProtKB-UniRule"/>
</dbReference>
<dbReference type="InterPro" id="IPR000836">
    <property type="entry name" value="PRTase_dom"/>
</dbReference>
<feature type="binding site" description="in other chain" evidence="7">
    <location>
        <begin position="117"/>
        <end position="125"/>
    </location>
    <ligand>
        <name>5-phospho-alpha-D-ribose 1-diphosphate</name>
        <dbReference type="ChEBI" id="CHEBI:58017"/>
        <note>ligand shared between dimeric partners</note>
    </ligand>
</feature>
<dbReference type="RefSeq" id="WP_116479877.1">
    <property type="nucleotide sequence ID" value="NZ_QEKV01000003.1"/>
</dbReference>
<dbReference type="InterPro" id="IPR029057">
    <property type="entry name" value="PRTase-like"/>
</dbReference>
<organism evidence="9 10">
    <name type="scientific">Ezakiella coagulans</name>
    <dbReference type="NCBI Taxonomy" id="46507"/>
    <lineage>
        <taxon>Bacteria</taxon>
        <taxon>Bacillati</taxon>
        <taxon>Bacillota</taxon>
        <taxon>Tissierellia</taxon>
        <taxon>Ezakiella</taxon>
    </lineage>
</organism>
<dbReference type="PANTHER" id="PTHR19278">
    <property type="entry name" value="OROTATE PHOSPHORIBOSYLTRANSFERASE"/>
    <property type="match status" value="1"/>
</dbReference>
<evidence type="ECO:0000256" key="4">
    <source>
        <dbReference type="ARBA" id="ARBA00022679"/>
    </source>
</evidence>
<dbReference type="AlphaFoldDB" id="A0A2U1E4J3"/>
<gene>
    <name evidence="7" type="primary">pyrE</name>
    <name evidence="9" type="ORF">C7381_10395</name>
</gene>
<dbReference type="InterPro" id="IPR023031">
    <property type="entry name" value="OPRT"/>
</dbReference>
<evidence type="ECO:0000256" key="3">
    <source>
        <dbReference type="ARBA" id="ARBA00022676"/>
    </source>
</evidence>
<dbReference type="HAMAP" id="MF_01208">
    <property type="entry name" value="PyrE"/>
    <property type="match status" value="1"/>
</dbReference>
<dbReference type="Pfam" id="PF00156">
    <property type="entry name" value="Pribosyltran"/>
    <property type="match status" value="1"/>
</dbReference>
<dbReference type="SUPFAM" id="SSF53271">
    <property type="entry name" value="PRTase-like"/>
    <property type="match status" value="1"/>
</dbReference>
<dbReference type="Gene3D" id="3.40.50.2020">
    <property type="match status" value="1"/>
</dbReference>
<feature type="binding site" evidence="7">
    <location>
        <position position="149"/>
    </location>
    <ligand>
        <name>orotate</name>
        <dbReference type="ChEBI" id="CHEBI:30839"/>
    </ligand>
</feature>
<comment type="function">
    <text evidence="7">Catalyzes the transfer of a ribosyl phosphate group from 5-phosphoribose 1-diphosphate to orotate, leading to the formation of orotidine monophosphate (OMP).</text>
</comment>
<comment type="pathway">
    <text evidence="1 7">Pyrimidine metabolism; UMP biosynthesis via de novo pathway; UMP from orotate: step 1/2.</text>
</comment>
<evidence type="ECO:0000256" key="2">
    <source>
        <dbReference type="ARBA" id="ARBA00011971"/>
    </source>
</evidence>
<evidence type="ECO:0000313" key="10">
    <source>
        <dbReference type="Proteomes" id="UP000245793"/>
    </source>
</evidence>
<evidence type="ECO:0000259" key="8">
    <source>
        <dbReference type="Pfam" id="PF00156"/>
    </source>
</evidence>
<proteinExistence type="inferred from homology"/>